<evidence type="ECO:0000313" key="3">
    <source>
        <dbReference type="RefSeq" id="XP_020080758.1"/>
    </source>
</evidence>
<protein>
    <submittedName>
        <fullName evidence="3">Uncharacterized protein LOC109704438 isoform X1</fullName>
    </submittedName>
</protein>
<sequence length="174" mass="18644">MRHADVLPRHRTSPPPYPSPILQVPSIFFSLHASPSSLSLLYPLLSLSVHTIRLILSLHRLLEVVVHGDRAQAPKPRRVGVAPHPPPSLTPPRSCPTTALSSSEAPAAALGGCATAAGRRGWWSPAARAVLDVDGAAGAALTAVGAMTCRRRRCWLNDKRNIWCTRYGNAKCIG</sequence>
<proteinExistence type="predicted"/>
<dbReference type="RefSeq" id="XP_020080758.1">
    <property type="nucleotide sequence ID" value="XM_020225169.1"/>
</dbReference>
<gene>
    <name evidence="3" type="primary">LOC109704438</name>
</gene>
<evidence type="ECO:0000256" key="1">
    <source>
        <dbReference type="SAM" id="MobiDB-lite"/>
    </source>
</evidence>
<accession>A0A6P5EGQ7</accession>
<reference evidence="3" key="2">
    <citation type="submission" date="2025-08" db="UniProtKB">
        <authorList>
            <consortium name="RefSeq"/>
        </authorList>
    </citation>
    <scope>IDENTIFICATION</scope>
    <source>
        <tissue evidence="3">Leaf</tissue>
    </source>
</reference>
<feature type="compositionally biased region" description="Pro residues" evidence="1">
    <location>
        <begin position="83"/>
        <end position="94"/>
    </location>
</feature>
<keyword evidence="2" id="KW-1185">Reference proteome</keyword>
<organism evidence="2 3">
    <name type="scientific">Ananas comosus</name>
    <name type="common">Pineapple</name>
    <name type="synonym">Ananas ananas</name>
    <dbReference type="NCBI Taxonomy" id="4615"/>
    <lineage>
        <taxon>Eukaryota</taxon>
        <taxon>Viridiplantae</taxon>
        <taxon>Streptophyta</taxon>
        <taxon>Embryophyta</taxon>
        <taxon>Tracheophyta</taxon>
        <taxon>Spermatophyta</taxon>
        <taxon>Magnoliopsida</taxon>
        <taxon>Liliopsida</taxon>
        <taxon>Poales</taxon>
        <taxon>Bromeliaceae</taxon>
        <taxon>Bromelioideae</taxon>
        <taxon>Ananas</taxon>
    </lineage>
</organism>
<reference evidence="2" key="1">
    <citation type="journal article" date="2015" name="Nat. Genet.">
        <title>The pineapple genome and the evolution of CAM photosynthesis.</title>
        <authorList>
            <person name="Ming R."/>
            <person name="VanBuren R."/>
            <person name="Wai C.M."/>
            <person name="Tang H."/>
            <person name="Schatz M.C."/>
            <person name="Bowers J.E."/>
            <person name="Lyons E."/>
            <person name="Wang M.L."/>
            <person name="Chen J."/>
            <person name="Biggers E."/>
            <person name="Zhang J."/>
            <person name="Huang L."/>
            <person name="Zhang L."/>
            <person name="Miao W."/>
            <person name="Zhang J."/>
            <person name="Ye Z."/>
            <person name="Miao C."/>
            <person name="Lin Z."/>
            <person name="Wang H."/>
            <person name="Zhou H."/>
            <person name="Yim W.C."/>
            <person name="Priest H.D."/>
            <person name="Zheng C."/>
            <person name="Woodhouse M."/>
            <person name="Edger P.P."/>
            <person name="Guyot R."/>
            <person name="Guo H.B."/>
            <person name="Guo H."/>
            <person name="Zheng G."/>
            <person name="Singh R."/>
            <person name="Sharma A."/>
            <person name="Min X."/>
            <person name="Zheng Y."/>
            <person name="Lee H."/>
            <person name="Gurtowski J."/>
            <person name="Sedlazeck F.J."/>
            <person name="Harkess A."/>
            <person name="McKain M.R."/>
            <person name="Liao Z."/>
            <person name="Fang J."/>
            <person name="Liu J."/>
            <person name="Zhang X."/>
            <person name="Zhang Q."/>
            <person name="Hu W."/>
            <person name="Qin Y."/>
            <person name="Wang K."/>
            <person name="Chen L.Y."/>
            <person name="Shirley N."/>
            <person name="Lin Y.R."/>
            <person name="Liu L.Y."/>
            <person name="Hernandez A.G."/>
            <person name="Wright C.L."/>
            <person name="Bulone V."/>
            <person name="Tuskan G.A."/>
            <person name="Heath K."/>
            <person name="Zee F."/>
            <person name="Moore P.H."/>
            <person name="Sunkar R."/>
            <person name="Leebens-Mack J.H."/>
            <person name="Mockler T."/>
            <person name="Bennetzen J.L."/>
            <person name="Freeling M."/>
            <person name="Sankoff D."/>
            <person name="Paterson A.H."/>
            <person name="Zhu X."/>
            <person name="Yang X."/>
            <person name="Smith J.A."/>
            <person name="Cushman J.C."/>
            <person name="Paull R.E."/>
            <person name="Yu Q."/>
        </authorList>
    </citation>
    <scope>NUCLEOTIDE SEQUENCE [LARGE SCALE GENOMIC DNA]</scope>
    <source>
        <strain evidence="2">cv. F153</strain>
    </source>
</reference>
<dbReference type="Proteomes" id="UP000515123">
    <property type="component" value="Unplaced"/>
</dbReference>
<evidence type="ECO:0000313" key="2">
    <source>
        <dbReference type="Proteomes" id="UP000515123"/>
    </source>
</evidence>
<dbReference type="AlphaFoldDB" id="A0A6P5EGQ7"/>
<name>A0A6P5EGQ7_ANACO</name>
<feature type="region of interest" description="Disordered" evidence="1">
    <location>
        <begin position="73"/>
        <end position="100"/>
    </location>
</feature>
<dbReference type="GeneID" id="109704438"/>